<feature type="compositionally biased region" description="Low complexity" evidence="5">
    <location>
        <begin position="470"/>
        <end position="487"/>
    </location>
</feature>
<feature type="compositionally biased region" description="Polar residues" evidence="5">
    <location>
        <begin position="1"/>
        <end position="20"/>
    </location>
</feature>
<dbReference type="Proteomes" id="UP000494163">
    <property type="component" value="Chromosome 3L"/>
</dbReference>
<dbReference type="STRING" id="30019.A0A0M4EHC7"/>
<gene>
    <name evidence="7" type="ORF">Dbus_chr3Lg1143</name>
</gene>
<dbReference type="Gene3D" id="6.10.140.2220">
    <property type="match status" value="1"/>
</dbReference>
<feature type="compositionally biased region" description="Polar residues" evidence="5">
    <location>
        <begin position="732"/>
        <end position="765"/>
    </location>
</feature>
<dbReference type="OrthoDB" id="432970at2759"/>
<dbReference type="InterPro" id="IPR002893">
    <property type="entry name" value="Znf_MYND"/>
</dbReference>
<feature type="region of interest" description="Disordered" evidence="5">
    <location>
        <begin position="164"/>
        <end position="229"/>
    </location>
</feature>
<evidence type="ECO:0000256" key="2">
    <source>
        <dbReference type="ARBA" id="ARBA00022771"/>
    </source>
</evidence>
<dbReference type="PROSITE" id="PS50865">
    <property type="entry name" value="ZF_MYND_2"/>
    <property type="match status" value="1"/>
</dbReference>
<keyword evidence="1" id="KW-0479">Metal-binding</keyword>
<feature type="compositionally biased region" description="Polar residues" evidence="5">
    <location>
        <begin position="777"/>
        <end position="791"/>
    </location>
</feature>
<dbReference type="Pfam" id="PF01753">
    <property type="entry name" value="zf-MYND"/>
    <property type="match status" value="1"/>
</dbReference>
<proteinExistence type="predicted"/>
<feature type="compositionally biased region" description="Low complexity" evidence="5">
    <location>
        <begin position="164"/>
        <end position="176"/>
    </location>
</feature>
<name>A0A0M4EHC7_DROBS</name>
<dbReference type="SUPFAM" id="SSF144232">
    <property type="entry name" value="HIT/MYND zinc finger-like"/>
    <property type="match status" value="1"/>
</dbReference>
<feature type="region of interest" description="Disordered" evidence="5">
    <location>
        <begin position="650"/>
        <end position="697"/>
    </location>
</feature>
<organism evidence="7 8">
    <name type="scientific">Drosophila busckii</name>
    <name type="common">Fruit fly</name>
    <dbReference type="NCBI Taxonomy" id="30019"/>
    <lineage>
        <taxon>Eukaryota</taxon>
        <taxon>Metazoa</taxon>
        <taxon>Ecdysozoa</taxon>
        <taxon>Arthropoda</taxon>
        <taxon>Hexapoda</taxon>
        <taxon>Insecta</taxon>
        <taxon>Pterygota</taxon>
        <taxon>Neoptera</taxon>
        <taxon>Endopterygota</taxon>
        <taxon>Diptera</taxon>
        <taxon>Brachycera</taxon>
        <taxon>Muscomorpha</taxon>
        <taxon>Ephydroidea</taxon>
        <taxon>Drosophilidae</taxon>
        <taxon>Drosophila</taxon>
    </lineage>
</organism>
<keyword evidence="8" id="KW-1185">Reference proteome</keyword>
<accession>A0A0M4EHC7</accession>
<feature type="region of interest" description="Disordered" evidence="5">
    <location>
        <begin position="732"/>
        <end position="791"/>
    </location>
</feature>
<feature type="domain" description="MYND-type" evidence="6">
    <location>
        <begin position="838"/>
        <end position="875"/>
    </location>
</feature>
<feature type="region of interest" description="Disordered" evidence="5">
    <location>
        <begin position="1"/>
        <end position="109"/>
    </location>
</feature>
<evidence type="ECO:0000256" key="5">
    <source>
        <dbReference type="SAM" id="MobiDB-lite"/>
    </source>
</evidence>
<dbReference type="EMBL" id="CP012525">
    <property type="protein sequence ID" value="ALC43977.1"/>
    <property type="molecule type" value="Genomic_DNA"/>
</dbReference>
<evidence type="ECO:0000313" key="8">
    <source>
        <dbReference type="Proteomes" id="UP000494163"/>
    </source>
</evidence>
<dbReference type="OMA" id="SDEYSHD"/>
<evidence type="ECO:0000256" key="4">
    <source>
        <dbReference type="PROSITE-ProRule" id="PRU00134"/>
    </source>
</evidence>
<keyword evidence="2 4" id="KW-0863">Zinc-finger</keyword>
<evidence type="ECO:0000313" key="7">
    <source>
        <dbReference type="EMBL" id="ALC43977.1"/>
    </source>
</evidence>
<dbReference type="AlphaFoldDB" id="A0A0M4EHC7"/>
<reference evidence="7 8" key="1">
    <citation type="submission" date="2015-08" db="EMBL/GenBank/DDBJ databases">
        <title>Ancestral chromatin configuration constrains chromatin evolution on differentiating sex chromosomes in Drosophila.</title>
        <authorList>
            <person name="Zhou Q."/>
            <person name="Bachtrog D."/>
        </authorList>
    </citation>
    <scope>NUCLEOTIDE SEQUENCE [LARGE SCALE GENOMIC DNA]</scope>
    <source>
        <tissue evidence="7">Whole larvae</tissue>
    </source>
</reference>
<evidence type="ECO:0000259" key="6">
    <source>
        <dbReference type="PROSITE" id="PS50865"/>
    </source>
</evidence>
<feature type="region of interest" description="Disordered" evidence="5">
    <location>
        <begin position="452"/>
        <end position="495"/>
    </location>
</feature>
<sequence length="877" mass="99090">MMTNVELYDSSNSQLSSDEYSNNEEDDGLMDMAVSKSTKSPKRHTLTSSTDTTPEKSSSASTTPRKLSNEMETSGCDDGNGDGKPKPPTSLPHTRRQIKQMQRDNRANIYYKKRSIKWLIQNSINKKDYLNELKNSLPKHREHARRMDEYREAKRAIELEAQARQQLHRQQQLHHQMQQRRERTPPRRPTRSDSNSPELICLDDTENEESPDKPSESSPPVPSSSVLVAPKTPPAFTLEIPTSPPPAENGCVLDEFLTMKPLPAVEQPISNNLPVRSLEMDLSTILSDLKEVPVVEQSNKRRRSVTPPNVHAVPAATEQRHKTIAVAEKTPEVDLITELYATPAAVAAPPKAAPINAAIVKAAPEMAIDNPPMFKLGGPFTLSEFYAPPKTTATPIISLETPTPTTEPMELCYERAKPAALTIEQADPTIEQAPTLETPTHTFAMPQFITPQAPAQSSSHAELFPAKPNSESSSKQTQTSATTTRSKSNIDLNNSNSDAVFHQRVKDLYSELDEIMTDKVRAVKPELKSYSEEKQRIELDLKALDKLVFQKEEEYNRLLHLRCVKEELLARLERKERILIMKEILPSILNKNCSTSELYEMHSLLLNEHNAPMPALSGPSAIEQMINRKESDLNDIKMWRSAMGMQAPANFLEPAPVNRRNSLPAMRPSKPPPPPPRSSAVSDNASASYGRQGQVRDVRSLIEDYRREHPEEVPLVGKRNKTPQQYRYQQLINESKRLTNSTPDLSAGTSYRQAQQLEPHSSHSSVDNHFEQGKPLFNSSPLNASHTRQQTRVHFAEPHSMYREELSGRAASHFNSNQPKHREFDRTANGEENFEHRCQHCHRYKATYMCAGCQNQWYCSRDCQVRAWDTHWESCPN</sequence>
<protein>
    <submittedName>
        <fullName evidence="7">RAF2</fullName>
    </submittedName>
</protein>
<dbReference type="GO" id="GO:0008270">
    <property type="term" value="F:zinc ion binding"/>
    <property type="evidence" value="ECO:0007669"/>
    <property type="project" value="UniProtKB-KW"/>
</dbReference>
<feature type="compositionally biased region" description="Polar residues" evidence="5">
    <location>
        <begin position="46"/>
        <end position="72"/>
    </location>
</feature>
<evidence type="ECO:0000256" key="1">
    <source>
        <dbReference type="ARBA" id="ARBA00022723"/>
    </source>
</evidence>
<evidence type="ECO:0000256" key="3">
    <source>
        <dbReference type="ARBA" id="ARBA00022833"/>
    </source>
</evidence>
<keyword evidence="3" id="KW-0862">Zinc</keyword>